<dbReference type="VEuPathDB" id="FungiDB:BO80DRAFT_443363"/>
<accession>A0A395H3W4</accession>
<protein>
    <submittedName>
        <fullName evidence="1">Uncharacterized protein</fullName>
    </submittedName>
</protein>
<proteinExistence type="predicted"/>
<dbReference type="GeneID" id="37226206"/>
<dbReference type="Proteomes" id="UP000249402">
    <property type="component" value="Unassembled WGS sequence"/>
</dbReference>
<gene>
    <name evidence="1" type="ORF">BO80DRAFT_443363</name>
</gene>
<keyword evidence="2" id="KW-1185">Reference proteome</keyword>
<evidence type="ECO:0000313" key="1">
    <source>
        <dbReference type="EMBL" id="RAL02562.1"/>
    </source>
</evidence>
<dbReference type="RefSeq" id="XP_025576889.1">
    <property type="nucleotide sequence ID" value="XM_025721341.1"/>
</dbReference>
<dbReference type="EMBL" id="KZ824430">
    <property type="protein sequence ID" value="RAL02562.1"/>
    <property type="molecule type" value="Genomic_DNA"/>
</dbReference>
<dbReference type="AlphaFoldDB" id="A0A395H3W4"/>
<evidence type="ECO:0000313" key="2">
    <source>
        <dbReference type="Proteomes" id="UP000249402"/>
    </source>
</evidence>
<organism evidence="1 2">
    <name type="scientific">Aspergillus ibericus CBS 121593</name>
    <dbReference type="NCBI Taxonomy" id="1448316"/>
    <lineage>
        <taxon>Eukaryota</taxon>
        <taxon>Fungi</taxon>
        <taxon>Dikarya</taxon>
        <taxon>Ascomycota</taxon>
        <taxon>Pezizomycotina</taxon>
        <taxon>Eurotiomycetes</taxon>
        <taxon>Eurotiomycetidae</taxon>
        <taxon>Eurotiales</taxon>
        <taxon>Aspergillaceae</taxon>
        <taxon>Aspergillus</taxon>
        <taxon>Aspergillus subgen. Circumdati</taxon>
    </lineage>
</organism>
<name>A0A395H3W4_9EURO</name>
<sequence>MDLIVSFFRRSAFSTRNNDTEEEAESHMMKTLTWELDMYLAGLGQIWNATKRLKGHCIDKQNLAKISIQLQELHIKTDGFCVEALYPEYVLPVSKAHIGKHPMCGVEMTTERFMWGDGVWSYCAMDSSKEISSMVRRAFEGCETNIGNGKPSLCELSGRKKR</sequence>
<reference evidence="1 2" key="1">
    <citation type="submission" date="2018-02" db="EMBL/GenBank/DDBJ databases">
        <title>The genomes of Aspergillus section Nigri reveals drivers in fungal speciation.</title>
        <authorList>
            <consortium name="DOE Joint Genome Institute"/>
            <person name="Vesth T.C."/>
            <person name="Nybo J."/>
            <person name="Theobald S."/>
            <person name="Brandl J."/>
            <person name="Frisvad J.C."/>
            <person name="Nielsen K.F."/>
            <person name="Lyhne E.K."/>
            <person name="Kogle M.E."/>
            <person name="Kuo A."/>
            <person name="Riley R."/>
            <person name="Clum A."/>
            <person name="Nolan M."/>
            <person name="Lipzen A."/>
            <person name="Salamov A."/>
            <person name="Henrissat B."/>
            <person name="Wiebenga A."/>
            <person name="De vries R.P."/>
            <person name="Grigoriev I.V."/>
            <person name="Mortensen U.H."/>
            <person name="Andersen M.R."/>
            <person name="Baker S.E."/>
        </authorList>
    </citation>
    <scope>NUCLEOTIDE SEQUENCE [LARGE SCALE GENOMIC DNA]</scope>
    <source>
        <strain evidence="1 2">CBS 121593</strain>
    </source>
</reference>